<dbReference type="Proteomes" id="UP000023152">
    <property type="component" value="Unassembled WGS sequence"/>
</dbReference>
<feature type="compositionally biased region" description="Low complexity" evidence="2">
    <location>
        <begin position="134"/>
        <end position="149"/>
    </location>
</feature>
<gene>
    <name evidence="3" type="ORF">RFI_16521</name>
</gene>
<feature type="compositionally biased region" description="Polar residues" evidence="2">
    <location>
        <begin position="167"/>
        <end position="184"/>
    </location>
</feature>
<feature type="compositionally biased region" description="Basic and acidic residues" evidence="2">
    <location>
        <begin position="210"/>
        <end position="220"/>
    </location>
</feature>
<comment type="caution">
    <text evidence="3">The sequence shown here is derived from an EMBL/GenBank/DDBJ whole genome shotgun (WGS) entry which is preliminary data.</text>
</comment>
<feature type="compositionally biased region" description="Polar residues" evidence="2">
    <location>
        <begin position="193"/>
        <end position="209"/>
    </location>
</feature>
<feature type="non-terminal residue" evidence="3">
    <location>
        <position position="245"/>
    </location>
</feature>
<keyword evidence="4" id="KW-1185">Reference proteome</keyword>
<accession>X6N3P1</accession>
<keyword evidence="1" id="KW-0175">Coiled coil</keyword>
<evidence type="ECO:0000313" key="4">
    <source>
        <dbReference type="Proteomes" id="UP000023152"/>
    </source>
</evidence>
<name>X6N3P1_RETFI</name>
<dbReference type="EMBL" id="ASPP01012342">
    <property type="protein sequence ID" value="ETO20696.1"/>
    <property type="molecule type" value="Genomic_DNA"/>
</dbReference>
<reference evidence="3 4" key="1">
    <citation type="journal article" date="2013" name="Curr. Biol.">
        <title>The Genome of the Foraminiferan Reticulomyxa filosa.</title>
        <authorList>
            <person name="Glockner G."/>
            <person name="Hulsmann N."/>
            <person name="Schleicher M."/>
            <person name="Noegel A.A."/>
            <person name="Eichinger L."/>
            <person name="Gallinger C."/>
            <person name="Pawlowski J."/>
            <person name="Sierra R."/>
            <person name="Euteneuer U."/>
            <person name="Pillet L."/>
            <person name="Moustafa A."/>
            <person name="Platzer M."/>
            <person name="Groth M."/>
            <person name="Szafranski K."/>
            <person name="Schliwa M."/>
        </authorList>
    </citation>
    <scope>NUCLEOTIDE SEQUENCE [LARGE SCALE GENOMIC DNA]</scope>
</reference>
<dbReference type="AlphaFoldDB" id="X6N3P1"/>
<feature type="coiled-coil region" evidence="1">
    <location>
        <begin position="1"/>
        <end position="73"/>
    </location>
</feature>
<sequence>MEKIEKEKEDLYQLYTKYKRTSQLLEEKCNRYKQELENLRPLEEEVSLLKSRIDNLQQVLDEERAQFQRNKEKMVCATSGNMHIHIYIRERNRSELLSRLDSIFDGDLANGLHAMLYAEARENKLFQSPMQAPTQIQSQIQSQSQSQTQMQELDEYAKQSPKPGILESSSMDNFVIQSEDTPFSETHEESDVIDSSNTRTKGKVQSSSRSRAETTIKHDDEQDNEVPTYPVGNILSRSSKEIHSP</sequence>
<feature type="region of interest" description="Disordered" evidence="2">
    <location>
        <begin position="131"/>
        <end position="245"/>
    </location>
</feature>
<evidence type="ECO:0000256" key="1">
    <source>
        <dbReference type="SAM" id="Coils"/>
    </source>
</evidence>
<protein>
    <submittedName>
        <fullName evidence="3">Uncharacterized protein</fullName>
    </submittedName>
</protein>
<proteinExistence type="predicted"/>
<organism evidence="3 4">
    <name type="scientific">Reticulomyxa filosa</name>
    <dbReference type="NCBI Taxonomy" id="46433"/>
    <lineage>
        <taxon>Eukaryota</taxon>
        <taxon>Sar</taxon>
        <taxon>Rhizaria</taxon>
        <taxon>Retaria</taxon>
        <taxon>Foraminifera</taxon>
        <taxon>Monothalamids</taxon>
        <taxon>Reticulomyxidae</taxon>
        <taxon>Reticulomyxa</taxon>
    </lineage>
</organism>
<evidence type="ECO:0000256" key="2">
    <source>
        <dbReference type="SAM" id="MobiDB-lite"/>
    </source>
</evidence>
<evidence type="ECO:0000313" key="3">
    <source>
        <dbReference type="EMBL" id="ETO20696.1"/>
    </source>
</evidence>